<dbReference type="InterPro" id="IPR015813">
    <property type="entry name" value="Pyrv/PenolPyrv_kinase-like_dom"/>
</dbReference>
<dbReference type="AlphaFoldDB" id="A0A2H1GCU4"/>
<dbReference type="Gene3D" id="3.20.20.60">
    <property type="entry name" value="Phosphoenolpyruvate-binding domains"/>
    <property type="match status" value="1"/>
</dbReference>
<evidence type="ECO:0000313" key="6">
    <source>
        <dbReference type="EMBL" id="SMR51382.1"/>
    </source>
</evidence>
<comment type="cofactor">
    <cofactor evidence="1">
        <name>Mg(2+)</name>
        <dbReference type="ChEBI" id="CHEBI:18420"/>
    </cofactor>
</comment>
<feature type="region of interest" description="Disordered" evidence="4">
    <location>
        <begin position="31"/>
        <end position="88"/>
    </location>
</feature>
<keyword evidence="3" id="KW-0460">Magnesium</keyword>
<evidence type="ECO:0000259" key="5">
    <source>
        <dbReference type="Pfam" id="PF03328"/>
    </source>
</evidence>
<gene>
    <name evidence="6" type="ORF">ZT1E4_G5601</name>
</gene>
<organism evidence="6 7">
    <name type="scientific">Zymoseptoria tritici ST99CH_1E4</name>
    <dbReference type="NCBI Taxonomy" id="1276532"/>
    <lineage>
        <taxon>Eukaryota</taxon>
        <taxon>Fungi</taxon>
        <taxon>Dikarya</taxon>
        <taxon>Ascomycota</taxon>
        <taxon>Pezizomycotina</taxon>
        <taxon>Dothideomycetes</taxon>
        <taxon>Dothideomycetidae</taxon>
        <taxon>Mycosphaerellales</taxon>
        <taxon>Mycosphaerellaceae</taxon>
        <taxon>Zymoseptoria</taxon>
    </lineage>
</organism>
<evidence type="ECO:0000313" key="7">
    <source>
        <dbReference type="Proteomes" id="UP000245764"/>
    </source>
</evidence>
<accession>A0A2H1GCU4</accession>
<feature type="region of interest" description="Disordered" evidence="4">
    <location>
        <begin position="133"/>
        <end position="172"/>
    </location>
</feature>
<evidence type="ECO:0000256" key="1">
    <source>
        <dbReference type="ARBA" id="ARBA00001946"/>
    </source>
</evidence>
<keyword evidence="2" id="KW-0479">Metal-binding</keyword>
<protein>
    <recommendedName>
        <fullName evidence="5">HpcH/HpaI aldolase/citrate lyase domain-containing protein</fullName>
    </recommendedName>
</protein>
<dbReference type="PANTHER" id="PTHR32308">
    <property type="entry name" value="LYASE BETA SUBUNIT, PUTATIVE (AFU_ORTHOLOGUE AFUA_4G13030)-RELATED"/>
    <property type="match status" value="1"/>
</dbReference>
<dbReference type="GO" id="GO:0000287">
    <property type="term" value="F:magnesium ion binding"/>
    <property type="evidence" value="ECO:0007669"/>
    <property type="project" value="TreeGrafter"/>
</dbReference>
<evidence type="ECO:0000256" key="2">
    <source>
        <dbReference type="ARBA" id="ARBA00022723"/>
    </source>
</evidence>
<dbReference type="SUPFAM" id="SSF51621">
    <property type="entry name" value="Phosphoenolpyruvate/pyruvate domain"/>
    <property type="match status" value="1"/>
</dbReference>
<name>A0A2H1GCU4_ZYMTR</name>
<dbReference type="InterPro" id="IPR040442">
    <property type="entry name" value="Pyrv_kinase-like_dom_sf"/>
</dbReference>
<proteinExistence type="predicted"/>
<evidence type="ECO:0000256" key="4">
    <source>
        <dbReference type="SAM" id="MobiDB-lite"/>
    </source>
</evidence>
<reference evidence="7" key="1">
    <citation type="submission" date="2017-05" db="EMBL/GenBank/DDBJ databases">
        <authorList>
            <person name="Song R."/>
            <person name="Chenine A.L."/>
            <person name="Ruprecht R.M."/>
        </authorList>
    </citation>
    <scope>NUCLEOTIDE SEQUENCE [LARGE SCALE GENOMIC DNA]</scope>
</reference>
<dbReference type="GO" id="GO:0003824">
    <property type="term" value="F:catalytic activity"/>
    <property type="evidence" value="ECO:0007669"/>
    <property type="project" value="InterPro"/>
</dbReference>
<sequence>MKPISAAEHNQTHAPRLEDILQDAISQLETLADPSAFPPPRRPTIHFGRKDRTSPHCARSARFDFEPPAPSRKWPGTTYGSKSNHQRDSKLACGYKAWKARVVSARSPLPPLRRREEKKHGREGNIFHALPPEVCKGVSPRRKPQKNAVKVKHVNHSTSPTTPAKKPTPRDQPLSLLTLPPEIRNQIISLLVLSPTNLAASLRLIQPCPKLRRGTKTLVRRFPLEPNLSLVNRQLHHETLSIFYGSNTFTIANIQFVAKRTGGEFDKVLRPLSTSTSDALTAWKPRAEWVEKLQSLEVKFGVVNTPLNNLKMHYIVYSIRKVRGGDGGQELRIGVRAEKTRHRGVSFVGEVSTCLCVAEAAAEQMRDEYREEAVGGDLVAVVLRLAEIKKEKIDGLKPFWCRVCGRDVGSVDVVSDHQKEEIISEHIGYTTPIMAAKQVIRRAQLYVPGSSMRFLEKSRSIPSIDSLCYDLEDSVTPSQKPSARSNILSILNRPRAPGIREQAVRINAVDSGYALDDLTAILKGSHLDCIVVPKVDAPKDLHFVTDVLRAVLPERHTPGTEKYNPVKIVALVESARSVMDLNAICKASPFLSGLTFAAEDFAMDLSLTRTPSLHEFMYARSAIVTAARAHNLPSAIDLVSTTFRGEEGKKQLAEESANGKRFGFNGKQCIHPDQVEVVQAVFSPSVEEAEWAVRVVVADRKADEQGRGAWTLDGKMIDVPVVGKARAIVERARVCGMDVQALEERFKGEEPQ</sequence>
<dbReference type="EMBL" id="LT854256">
    <property type="protein sequence ID" value="SMR51382.1"/>
    <property type="molecule type" value="Genomic_DNA"/>
</dbReference>
<evidence type="ECO:0000256" key="3">
    <source>
        <dbReference type="ARBA" id="ARBA00022842"/>
    </source>
</evidence>
<dbReference type="GO" id="GO:0006107">
    <property type="term" value="P:oxaloacetate metabolic process"/>
    <property type="evidence" value="ECO:0007669"/>
    <property type="project" value="TreeGrafter"/>
</dbReference>
<feature type="compositionally biased region" description="Basic residues" evidence="4">
    <location>
        <begin position="139"/>
        <end position="155"/>
    </location>
</feature>
<dbReference type="FunFam" id="3.20.20.60:FF:000023">
    <property type="entry name" value="CitE, Citrate lyase beta subunit"/>
    <property type="match status" value="1"/>
</dbReference>
<dbReference type="InterPro" id="IPR005000">
    <property type="entry name" value="Aldolase/citrate-lyase_domain"/>
</dbReference>
<feature type="domain" description="HpcH/HpaI aldolase/citrate lyase" evidence="5">
    <location>
        <begin position="442"/>
        <end position="672"/>
    </location>
</feature>
<dbReference type="Proteomes" id="UP000245764">
    <property type="component" value="Chromosome 4"/>
</dbReference>
<dbReference type="Pfam" id="PF03328">
    <property type="entry name" value="HpcH_HpaI"/>
    <property type="match status" value="1"/>
</dbReference>
<dbReference type="PANTHER" id="PTHR32308:SF0">
    <property type="entry name" value="HPCH_HPAI ALDOLASE_CITRATE LYASE DOMAIN-CONTAINING PROTEIN"/>
    <property type="match status" value="1"/>
</dbReference>